<keyword evidence="2" id="KW-0255">Endonuclease</keyword>
<sequence length="101" mass="11385">MVWGTSNRRQRLPSNWAALRALVLQRDGYQCVARSLDGVRCTEPATDVDHIKAGDDHNLINLQALCSWHHARKSAREGHEANRAKARPMRRRPEASHPAGL</sequence>
<protein>
    <submittedName>
        <fullName evidence="2">HNH endonuclease</fullName>
    </submittedName>
</protein>
<proteinExistence type="predicted"/>
<keyword evidence="2" id="KW-0378">Hydrolase</keyword>
<dbReference type="AlphaFoldDB" id="A0A0D7CEN1"/>
<dbReference type="InterPro" id="IPR003615">
    <property type="entry name" value="HNH_nuc"/>
</dbReference>
<dbReference type="GO" id="GO:0004519">
    <property type="term" value="F:endonuclease activity"/>
    <property type="evidence" value="ECO:0007669"/>
    <property type="project" value="UniProtKB-KW"/>
</dbReference>
<evidence type="ECO:0000313" key="3">
    <source>
        <dbReference type="Proteomes" id="UP000032458"/>
    </source>
</evidence>
<gene>
    <name evidence="2" type="ORF">SNA_36265</name>
</gene>
<dbReference type="Proteomes" id="UP000032458">
    <property type="component" value="Unassembled WGS sequence"/>
</dbReference>
<organism evidence="2 3">
    <name type="scientific">Streptomyces natalensis ATCC 27448</name>
    <dbReference type="NCBI Taxonomy" id="1240678"/>
    <lineage>
        <taxon>Bacteria</taxon>
        <taxon>Bacillati</taxon>
        <taxon>Actinomycetota</taxon>
        <taxon>Actinomycetes</taxon>
        <taxon>Kitasatosporales</taxon>
        <taxon>Streptomycetaceae</taxon>
        <taxon>Streptomyces</taxon>
    </lineage>
</organism>
<comment type="caution">
    <text evidence="2">The sequence shown here is derived from an EMBL/GenBank/DDBJ whole genome shotgun (WGS) entry which is preliminary data.</text>
</comment>
<dbReference type="Gene3D" id="1.10.30.50">
    <property type="match status" value="1"/>
</dbReference>
<keyword evidence="3" id="KW-1185">Reference proteome</keyword>
<evidence type="ECO:0000256" key="1">
    <source>
        <dbReference type="SAM" id="MobiDB-lite"/>
    </source>
</evidence>
<name>A0A0D7CEN1_9ACTN</name>
<feature type="region of interest" description="Disordered" evidence="1">
    <location>
        <begin position="73"/>
        <end position="101"/>
    </location>
</feature>
<dbReference type="EMBL" id="JRKI01000061">
    <property type="protein sequence ID" value="KIZ14521.1"/>
    <property type="molecule type" value="Genomic_DNA"/>
</dbReference>
<dbReference type="CDD" id="cd00085">
    <property type="entry name" value="HNHc"/>
    <property type="match status" value="1"/>
</dbReference>
<reference evidence="2 3" key="1">
    <citation type="submission" date="2014-09" db="EMBL/GenBank/DDBJ databases">
        <title>Draft genome sequence of Streptomyces natalensis ATCC 27448, producer of the antifungal pimaricin.</title>
        <authorList>
            <person name="Mendes M.V."/>
            <person name="Beites T."/>
            <person name="Pires S."/>
            <person name="Santos C.L."/>
            <person name="Moradas-Ferreira P."/>
        </authorList>
    </citation>
    <scope>NUCLEOTIDE SEQUENCE [LARGE SCALE GENOMIC DNA]</scope>
    <source>
        <strain evidence="2 3">ATCC 27448</strain>
    </source>
</reference>
<keyword evidence="2" id="KW-0540">Nuclease</keyword>
<accession>A0A0D7CEN1</accession>
<evidence type="ECO:0000313" key="2">
    <source>
        <dbReference type="EMBL" id="KIZ14521.1"/>
    </source>
</evidence>
<feature type="compositionally biased region" description="Basic and acidic residues" evidence="1">
    <location>
        <begin position="74"/>
        <end position="83"/>
    </location>
</feature>
<dbReference type="PATRIC" id="fig|1240678.4.peg.7728"/>